<dbReference type="Proteomes" id="UP000198263">
    <property type="component" value="Unassembled WGS sequence"/>
</dbReference>
<feature type="domain" description="4'-phosphopantetheinyl transferase N-terminal" evidence="4">
    <location>
        <begin position="34"/>
        <end position="109"/>
    </location>
</feature>
<dbReference type="AlphaFoldDB" id="A0A658QVJ2"/>
<dbReference type="Gene3D" id="3.90.470.20">
    <property type="entry name" value="4'-phosphopantetheinyl transferase domain"/>
    <property type="match status" value="2"/>
</dbReference>
<dbReference type="Pfam" id="PF01648">
    <property type="entry name" value="ACPS"/>
    <property type="match status" value="1"/>
</dbReference>
<evidence type="ECO:0000313" key="6">
    <source>
        <dbReference type="Proteomes" id="UP000198263"/>
    </source>
</evidence>
<evidence type="ECO:0000313" key="5">
    <source>
        <dbReference type="EMBL" id="SAL26496.1"/>
    </source>
</evidence>
<proteinExistence type="inferred from homology"/>
<keyword evidence="6" id="KW-1185">Reference proteome</keyword>
<dbReference type="PANTHER" id="PTHR12215">
    <property type="entry name" value="PHOSPHOPANTETHEINE TRANSFERASE"/>
    <property type="match status" value="1"/>
</dbReference>
<feature type="domain" description="4'-phosphopantetheinyl transferase" evidence="3">
    <location>
        <begin position="115"/>
        <end position="219"/>
    </location>
</feature>
<evidence type="ECO:0000259" key="3">
    <source>
        <dbReference type="Pfam" id="PF01648"/>
    </source>
</evidence>
<dbReference type="GO" id="GO:0008897">
    <property type="term" value="F:holo-[acyl-carrier-protein] synthase activity"/>
    <property type="evidence" value="ECO:0007669"/>
    <property type="project" value="InterPro"/>
</dbReference>
<name>A0A658QVJ2_9BURK</name>
<dbReference type="InterPro" id="IPR050559">
    <property type="entry name" value="P-Pant_transferase_sf"/>
</dbReference>
<dbReference type="PANTHER" id="PTHR12215:SF10">
    <property type="entry name" value="L-AMINOADIPATE-SEMIALDEHYDE DEHYDROGENASE-PHOSPHOPANTETHEINYL TRANSFERASE"/>
    <property type="match status" value="1"/>
</dbReference>
<sequence>MQMHSLAVDAPADVHVWRVDIDLDAPLEGAGAGLLDANEIARAHRFMRHEDAARFITLRACLRRLLAAELDIEPPQLQLDVDTNGRPSLAMPHAPDFNVSHSGAHGLIAISFKRRVGVDIEEARPSFDWRELEASVLHHADKRVIDATPEAQHSGAFLACWTAKEALLKAHGEGIGGKALTMTSFSVLPRNGVRYAVSAEAGAFEAVSIEAPEGYAAALAWSAVSRSSCESNHDA</sequence>
<dbReference type="Pfam" id="PF22624">
    <property type="entry name" value="AASDHPPT_N"/>
    <property type="match status" value="1"/>
</dbReference>
<reference evidence="5 6" key="1">
    <citation type="submission" date="2016-01" db="EMBL/GenBank/DDBJ databases">
        <authorList>
            <person name="Peeters C."/>
        </authorList>
    </citation>
    <scope>NUCLEOTIDE SEQUENCE [LARGE SCALE GENOMIC DNA]</scope>
    <source>
        <strain evidence="5">LMG 29315</strain>
    </source>
</reference>
<dbReference type="SUPFAM" id="SSF56214">
    <property type="entry name" value="4'-phosphopantetheinyl transferase"/>
    <property type="match status" value="2"/>
</dbReference>
<keyword evidence="2 5" id="KW-0808">Transferase</keyword>
<accession>A0A658QVJ2</accession>
<dbReference type="GO" id="GO:0019878">
    <property type="term" value="P:lysine biosynthetic process via aminoadipic acid"/>
    <property type="evidence" value="ECO:0007669"/>
    <property type="project" value="TreeGrafter"/>
</dbReference>
<evidence type="ECO:0000259" key="4">
    <source>
        <dbReference type="Pfam" id="PF22624"/>
    </source>
</evidence>
<dbReference type="InterPro" id="IPR037143">
    <property type="entry name" value="4-PPantetheinyl_Trfase_dom_sf"/>
</dbReference>
<evidence type="ECO:0000256" key="1">
    <source>
        <dbReference type="ARBA" id="ARBA00010990"/>
    </source>
</evidence>
<comment type="caution">
    <text evidence="5">The sequence shown here is derived from an EMBL/GenBank/DDBJ whole genome shotgun (WGS) entry which is preliminary data.</text>
</comment>
<dbReference type="GO" id="GO:0000287">
    <property type="term" value="F:magnesium ion binding"/>
    <property type="evidence" value="ECO:0007669"/>
    <property type="project" value="InterPro"/>
</dbReference>
<protein>
    <submittedName>
        <fullName evidence="5">4'-phosphopantetheinyl transferase</fullName>
    </submittedName>
</protein>
<dbReference type="InterPro" id="IPR055066">
    <property type="entry name" value="AASDHPPT_N"/>
</dbReference>
<gene>
    <name evidence="5" type="ORF">AWB72_02040</name>
</gene>
<organism evidence="5 6">
    <name type="scientific">Caballeronia concitans</name>
    <dbReference type="NCBI Taxonomy" id="1777133"/>
    <lineage>
        <taxon>Bacteria</taxon>
        <taxon>Pseudomonadati</taxon>
        <taxon>Pseudomonadota</taxon>
        <taxon>Betaproteobacteria</taxon>
        <taxon>Burkholderiales</taxon>
        <taxon>Burkholderiaceae</taxon>
        <taxon>Caballeronia</taxon>
    </lineage>
</organism>
<evidence type="ECO:0000256" key="2">
    <source>
        <dbReference type="ARBA" id="ARBA00022679"/>
    </source>
</evidence>
<dbReference type="EMBL" id="FCNV02000003">
    <property type="protein sequence ID" value="SAL26496.1"/>
    <property type="molecule type" value="Genomic_DNA"/>
</dbReference>
<dbReference type="InterPro" id="IPR008278">
    <property type="entry name" value="4-PPantetheinyl_Trfase_dom"/>
</dbReference>
<dbReference type="OrthoDB" id="9808281at2"/>
<dbReference type="GO" id="GO:0005829">
    <property type="term" value="C:cytosol"/>
    <property type="evidence" value="ECO:0007669"/>
    <property type="project" value="TreeGrafter"/>
</dbReference>
<comment type="similarity">
    <text evidence="1">Belongs to the P-Pant transferase superfamily. Gsp/Sfp/HetI/AcpT family.</text>
</comment>